<dbReference type="AlphaFoldDB" id="A0ABC8R809"/>
<dbReference type="Proteomes" id="UP001642360">
    <property type="component" value="Unassembled WGS sequence"/>
</dbReference>
<comment type="caution">
    <text evidence="1">The sequence shown here is derived from an EMBL/GenBank/DDBJ whole genome shotgun (WGS) entry which is preliminary data.</text>
</comment>
<organism evidence="1 2">
    <name type="scientific">Ilex paraguariensis</name>
    <name type="common">yerba mate</name>
    <dbReference type="NCBI Taxonomy" id="185542"/>
    <lineage>
        <taxon>Eukaryota</taxon>
        <taxon>Viridiplantae</taxon>
        <taxon>Streptophyta</taxon>
        <taxon>Embryophyta</taxon>
        <taxon>Tracheophyta</taxon>
        <taxon>Spermatophyta</taxon>
        <taxon>Magnoliopsida</taxon>
        <taxon>eudicotyledons</taxon>
        <taxon>Gunneridae</taxon>
        <taxon>Pentapetalae</taxon>
        <taxon>asterids</taxon>
        <taxon>campanulids</taxon>
        <taxon>Aquifoliales</taxon>
        <taxon>Aquifoliaceae</taxon>
        <taxon>Ilex</taxon>
    </lineage>
</organism>
<keyword evidence="2" id="KW-1185">Reference proteome</keyword>
<sequence length="92" mass="9401">STSQEEEEVGVSVEVLGAFAATFARAPMEQNGASLHVSLIGDNLGVQGTDLGQIGRVIYAVEQRGERLGLVGDQAIKGQTCIMGGGEQAGLG</sequence>
<proteinExistence type="predicted"/>
<reference evidence="1 2" key="1">
    <citation type="submission" date="2024-02" db="EMBL/GenBank/DDBJ databases">
        <authorList>
            <person name="Vignale AGUSTIN F."/>
            <person name="Sosa J E."/>
            <person name="Modenutti C."/>
        </authorList>
    </citation>
    <scope>NUCLEOTIDE SEQUENCE [LARGE SCALE GENOMIC DNA]</scope>
</reference>
<dbReference type="EMBL" id="CAUOFW020001101">
    <property type="protein sequence ID" value="CAK9141125.1"/>
    <property type="molecule type" value="Genomic_DNA"/>
</dbReference>
<protein>
    <submittedName>
        <fullName evidence="1">Uncharacterized protein</fullName>
    </submittedName>
</protein>
<name>A0ABC8R809_9AQUA</name>
<feature type="non-terminal residue" evidence="1">
    <location>
        <position position="1"/>
    </location>
</feature>
<gene>
    <name evidence="1" type="ORF">ILEXP_LOCUS8648</name>
</gene>
<evidence type="ECO:0000313" key="2">
    <source>
        <dbReference type="Proteomes" id="UP001642360"/>
    </source>
</evidence>
<accession>A0ABC8R809</accession>
<feature type="non-terminal residue" evidence="1">
    <location>
        <position position="92"/>
    </location>
</feature>
<evidence type="ECO:0000313" key="1">
    <source>
        <dbReference type="EMBL" id="CAK9141125.1"/>
    </source>
</evidence>